<gene>
    <name evidence="10" type="primary">LOC117651246</name>
</gene>
<comment type="similarity">
    <text evidence="4">Belongs to the CDIP1/LITAF family.</text>
</comment>
<dbReference type="PROSITE" id="PS51837">
    <property type="entry name" value="LITAF"/>
    <property type="match status" value="1"/>
</dbReference>
<keyword evidence="7" id="KW-0472">Membrane</keyword>
<dbReference type="RefSeq" id="XP_034250962.1">
    <property type="nucleotide sequence ID" value="XM_034395071.1"/>
</dbReference>
<dbReference type="GO" id="GO:0005765">
    <property type="term" value="C:lysosomal membrane"/>
    <property type="evidence" value="ECO:0007669"/>
    <property type="project" value="UniProtKB-SubCell"/>
</dbReference>
<accession>A0A6P8ZZT1</accession>
<dbReference type="OrthoDB" id="5599753at2759"/>
<evidence type="ECO:0000256" key="6">
    <source>
        <dbReference type="ARBA" id="ARBA00022833"/>
    </source>
</evidence>
<dbReference type="InterPro" id="IPR006629">
    <property type="entry name" value="LITAF"/>
</dbReference>
<dbReference type="AlphaFoldDB" id="A0A6P8ZZT1"/>
<evidence type="ECO:0000313" key="9">
    <source>
        <dbReference type="Proteomes" id="UP000515158"/>
    </source>
</evidence>
<protein>
    <submittedName>
        <fullName evidence="10">Lipopolysaccharide-induced tumor necrosis factor-alpha factor homolog</fullName>
    </submittedName>
</protein>
<keyword evidence="5" id="KW-0479">Metal-binding</keyword>
<evidence type="ECO:0000256" key="5">
    <source>
        <dbReference type="ARBA" id="ARBA00022723"/>
    </source>
</evidence>
<organism evidence="10">
    <name type="scientific">Thrips palmi</name>
    <name type="common">Melon thrips</name>
    <dbReference type="NCBI Taxonomy" id="161013"/>
    <lineage>
        <taxon>Eukaryota</taxon>
        <taxon>Metazoa</taxon>
        <taxon>Ecdysozoa</taxon>
        <taxon>Arthropoda</taxon>
        <taxon>Hexapoda</taxon>
        <taxon>Insecta</taxon>
        <taxon>Pterygota</taxon>
        <taxon>Neoptera</taxon>
        <taxon>Paraneoptera</taxon>
        <taxon>Thysanoptera</taxon>
        <taxon>Terebrantia</taxon>
        <taxon>Thripoidea</taxon>
        <taxon>Thripidae</taxon>
        <taxon>Thrips</taxon>
    </lineage>
</organism>
<evidence type="ECO:0000256" key="4">
    <source>
        <dbReference type="ARBA" id="ARBA00005975"/>
    </source>
</evidence>
<dbReference type="GO" id="GO:0008270">
    <property type="term" value="F:zinc ion binding"/>
    <property type="evidence" value="ECO:0007669"/>
    <property type="project" value="TreeGrafter"/>
</dbReference>
<proteinExistence type="inferred from homology"/>
<dbReference type="PANTHER" id="PTHR23292">
    <property type="entry name" value="LIPOPOLYSACCHARIDE-INDUCED TUMOR NECROSIS FACTOR-ALPHA FACTOR"/>
    <property type="match status" value="1"/>
</dbReference>
<dbReference type="InterPro" id="IPR037519">
    <property type="entry name" value="LITAF_fam"/>
</dbReference>
<name>A0A6P8ZZT1_THRPL</name>
<comment type="subcellular location">
    <subcellularLocation>
        <location evidence="2">Endosome membrane</location>
        <topology evidence="2">Peripheral membrane protein</topology>
    </subcellularLocation>
    <subcellularLocation>
        <location evidence="1">Late endosome membrane</location>
    </subcellularLocation>
    <subcellularLocation>
        <location evidence="3">Lysosome membrane</location>
        <topology evidence="3">Peripheral membrane protein</topology>
        <orientation evidence="3">Cytoplasmic side</orientation>
    </subcellularLocation>
</comment>
<dbReference type="SMART" id="SM00714">
    <property type="entry name" value="LITAF"/>
    <property type="match status" value="1"/>
</dbReference>
<keyword evidence="9" id="KW-1185">Reference proteome</keyword>
<evidence type="ECO:0000259" key="8">
    <source>
        <dbReference type="PROSITE" id="PS51837"/>
    </source>
</evidence>
<dbReference type="GeneID" id="117651246"/>
<feature type="domain" description="LITAF" evidence="8">
    <location>
        <begin position="1"/>
        <end position="77"/>
    </location>
</feature>
<dbReference type="Pfam" id="PF10601">
    <property type="entry name" value="zf-LITAF-like"/>
    <property type="match status" value="1"/>
</dbReference>
<dbReference type="InParanoid" id="A0A6P8ZZT1"/>
<evidence type="ECO:0000256" key="7">
    <source>
        <dbReference type="ARBA" id="ARBA00023136"/>
    </source>
</evidence>
<dbReference type="GO" id="GO:0031902">
    <property type="term" value="C:late endosome membrane"/>
    <property type="evidence" value="ECO:0007669"/>
    <property type="project" value="UniProtKB-SubCell"/>
</dbReference>
<evidence type="ECO:0000256" key="2">
    <source>
        <dbReference type="ARBA" id="ARBA00004481"/>
    </source>
</evidence>
<dbReference type="PANTHER" id="PTHR23292:SF6">
    <property type="entry name" value="FI16602P1-RELATED"/>
    <property type="match status" value="1"/>
</dbReference>
<dbReference type="FunCoup" id="A0A6P8ZZT1">
    <property type="interactions" value="78"/>
</dbReference>
<reference evidence="10" key="1">
    <citation type="submission" date="2025-08" db="UniProtKB">
        <authorList>
            <consortium name="RefSeq"/>
        </authorList>
    </citation>
    <scope>IDENTIFICATION</scope>
    <source>
        <tissue evidence="10">Total insect</tissue>
    </source>
</reference>
<keyword evidence="6" id="KW-0862">Zinc</keyword>
<evidence type="ECO:0000313" key="10">
    <source>
        <dbReference type="RefSeq" id="XP_034250962.1"/>
    </source>
</evidence>
<evidence type="ECO:0000256" key="3">
    <source>
        <dbReference type="ARBA" id="ARBA00004630"/>
    </source>
</evidence>
<sequence length="77" mass="8301">MIPSLGSEPVQITCPHCNNYVVTKVDYQANNSTHIKALLLCLLCGCLPGLIPYCCNSCQSAVHTCPVCHKHVGTDDN</sequence>
<dbReference type="KEGG" id="tpal:117651246"/>
<dbReference type="Proteomes" id="UP000515158">
    <property type="component" value="Unplaced"/>
</dbReference>
<evidence type="ECO:0000256" key="1">
    <source>
        <dbReference type="ARBA" id="ARBA00004414"/>
    </source>
</evidence>